<proteinExistence type="predicted"/>
<sequence length="140" mass="15776">MVASIVPAVRMVILNYGTGSPANVLPRSIGRMTERKYLPSLLQETANTFSRPAKTLSSNSGNCLRPVVSSRTLAPGPWANKYTVPRPCSITPRITFSSRTRRQLRSARGTHAMRRDRICSRWVTMEWCDTSAMPRPRRRS</sequence>
<reference evidence="1" key="1">
    <citation type="submission" date="2021-05" db="EMBL/GenBank/DDBJ databases">
        <authorList>
            <person name="Alioto T."/>
            <person name="Alioto T."/>
            <person name="Gomez Garrido J."/>
        </authorList>
    </citation>
    <scope>NUCLEOTIDE SEQUENCE</scope>
</reference>
<evidence type="ECO:0000313" key="1">
    <source>
        <dbReference type="EMBL" id="CAG6633896.1"/>
    </source>
</evidence>
<name>A0A8D8QLN9_9HEMI</name>
<dbReference type="EMBL" id="HBUF01084282">
    <property type="protein sequence ID" value="CAG6633896.1"/>
    <property type="molecule type" value="Transcribed_RNA"/>
</dbReference>
<protein>
    <submittedName>
        <fullName evidence="1">Uncharacterized protein</fullName>
    </submittedName>
</protein>
<dbReference type="AlphaFoldDB" id="A0A8D8QLN9"/>
<organism evidence="1">
    <name type="scientific">Cacopsylla melanoneura</name>
    <dbReference type="NCBI Taxonomy" id="428564"/>
    <lineage>
        <taxon>Eukaryota</taxon>
        <taxon>Metazoa</taxon>
        <taxon>Ecdysozoa</taxon>
        <taxon>Arthropoda</taxon>
        <taxon>Hexapoda</taxon>
        <taxon>Insecta</taxon>
        <taxon>Pterygota</taxon>
        <taxon>Neoptera</taxon>
        <taxon>Paraneoptera</taxon>
        <taxon>Hemiptera</taxon>
        <taxon>Sternorrhyncha</taxon>
        <taxon>Psylloidea</taxon>
        <taxon>Psyllidae</taxon>
        <taxon>Psyllinae</taxon>
        <taxon>Cacopsylla</taxon>
    </lineage>
</organism>
<dbReference type="EMBL" id="HBUF01084281">
    <property type="protein sequence ID" value="CAG6633894.1"/>
    <property type="molecule type" value="Transcribed_RNA"/>
</dbReference>
<accession>A0A8D8QLN9</accession>